<feature type="compositionally biased region" description="Low complexity" evidence="2">
    <location>
        <begin position="26"/>
        <end position="42"/>
    </location>
</feature>
<dbReference type="PANTHER" id="PTHR10039:SF14">
    <property type="entry name" value="NACHT DOMAIN-CONTAINING PROTEIN"/>
    <property type="match status" value="1"/>
</dbReference>
<evidence type="ECO:0000256" key="1">
    <source>
        <dbReference type="ARBA" id="ARBA00022737"/>
    </source>
</evidence>
<feature type="domain" description="NACHT" evidence="3">
    <location>
        <begin position="375"/>
        <end position="592"/>
    </location>
</feature>
<dbReference type="InterPro" id="IPR031359">
    <property type="entry name" value="NACHT_N"/>
</dbReference>
<name>A0A2K0W397_GIBNY</name>
<dbReference type="Pfam" id="PF17100">
    <property type="entry name" value="NACHT_N"/>
    <property type="match status" value="1"/>
</dbReference>
<proteinExistence type="predicted"/>
<dbReference type="Proteomes" id="UP000236664">
    <property type="component" value="Unassembled WGS sequence"/>
</dbReference>
<dbReference type="InterPro" id="IPR027417">
    <property type="entry name" value="P-loop_NTPase"/>
</dbReference>
<gene>
    <name evidence="4" type="ORF">FNYG_09856</name>
</gene>
<dbReference type="EMBL" id="MTQA01000139">
    <property type="protein sequence ID" value="PNP76753.1"/>
    <property type="molecule type" value="Genomic_DNA"/>
</dbReference>
<dbReference type="InterPro" id="IPR056884">
    <property type="entry name" value="NPHP3-like_N"/>
</dbReference>
<evidence type="ECO:0000256" key="2">
    <source>
        <dbReference type="SAM" id="MobiDB-lite"/>
    </source>
</evidence>
<evidence type="ECO:0000313" key="4">
    <source>
        <dbReference type="EMBL" id="PNP76753.1"/>
    </source>
</evidence>
<keyword evidence="1" id="KW-0677">Repeat</keyword>
<dbReference type="PANTHER" id="PTHR10039">
    <property type="entry name" value="AMELOGENIN"/>
    <property type="match status" value="1"/>
</dbReference>
<dbReference type="STRING" id="42673.A0A2K0W397"/>
<evidence type="ECO:0000259" key="3">
    <source>
        <dbReference type="PROSITE" id="PS50837"/>
    </source>
</evidence>
<reference evidence="4 5" key="1">
    <citation type="submission" date="2017-06" db="EMBL/GenBank/DDBJ databases">
        <title>Genome of Fusarium nygamai isolate CS10214.</title>
        <authorList>
            <person name="Gardiner D.M."/>
            <person name="Obanor F."/>
            <person name="Kazan K."/>
        </authorList>
    </citation>
    <scope>NUCLEOTIDE SEQUENCE [LARGE SCALE GENOMIC DNA]</scope>
    <source>
        <strain evidence="4 5">CS10214</strain>
    </source>
</reference>
<dbReference type="Gene3D" id="3.40.50.300">
    <property type="entry name" value="P-loop containing nucleotide triphosphate hydrolases"/>
    <property type="match status" value="1"/>
</dbReference>
<dbReference type="Pfam" id="PF24883">
    <property type="entry name" value="NPHP3_N"/>
    <property type="match status" value="1"/>
</dbReference>
<organism evidence="4 5">
    <name type="scientific">Gibberella nygamai</name>
    <name type="common">Bean root rot disease fungus</name>
    <name type="synonym">Fusarium nygamai</name>
    <dbReference type="NCBI Taxonomy" id="42673"/>
    <lineage>
        <taxon>Eukaryota</taxon>
        <taxon>Fungi</taxon>
        <taxon>Dikarya</taxon>
        <taxon>Ascomycota</taxon>
        <taxon>Pezizomycotina</taxon>
        <taxon>Sordariomycetes</taxon>
        <taxon>Hypocreomycetidae</taxon>
        <taxon>Hypocreales</taxon>
        <taxon>Nectriaceae</taxon>
        <taxon>Fusarium</taxon>
        <taxon>Fusarium fujikuroi species complex</taxon>
    </lineage>
</organism>
<dbReference type="SUPFAM" id="SSF52540">
    <property type="entry name" value="P-loop containing nucleoside triphosphate hydrolases"/>
    <property type="match status" value="1"/>
</dbReference>
<sequence length="827" mass="94046">MGLRDRFGKLSSKLTKSRATSPAPPASASSAFGQHPPEVHQPTPQPPESLPERLWNEAYDELKNSESKQTIVEAYEKVLSSQLQPATVSSDGSADVPNIVASDPNARWRQMERLVQVGLEKTAKDADRKQKVNQWLEMINPLKQAISTGIKAAPQAAVPWAGICCALEILSSPLTEPKKNRDGMTHVLTRMEWYWELSRLLLDEDRPSNSSRPLQAQLEKHVISLYGKLLLYEMKSVVLYHRSRFGVFMRDLPKLDDWETQLNEIKDAESAVERDASQYNTLEMRTTLQDISASARVSERKLHDIFLEHKQQDAWQRKDRLEEKDNECLRDLRITNPQDDKETIVKAKGGLLTESYRWVIENESYKQWIKDNDNRLLWIKGNPGKGKTMLISGIINELQVSAPDNVFYFFCQAAEPRLRTATAVLRGLIWFLARTRPDLISYIRKEYDQAGKEIFSDHNAWQALSNILSAMLDDETTDGCMFVIDALDECTVDRDELITLVCRLSSAYKSKWIVSSRNCPEIEAQLDGVTSKLRLHLELNHAAITNAVQNFVTRKVEDLAKKKRYTESIRDAVQKHLLSNANDTFLWVSLVCEELGRHDVLRHHTLKVLESFPAGLDKLYQRMIAQVLDSRDKDICKAILAVVTVAFEPLTLTELAVSDGRLAIFDSDLETLSSIVYSCGSFFAIRDNVVYAVHQSVNDFLQTVPDIFPSGLAQQHYSVFLSSMDIMQRKLHRDFYSVNDTGLYLDEILKPPSSPLDVTRYSCIYWVDHLHKSTSEAIQSPSTRAAIELFLNTKYLYWLESMSLLRCVSVAIKAIRKLGSDLVCIDG</sequence>
<keyword evidence="5" id="KW-1185">Reference proteome</keyword>
<dbReference type="PROSITE" id="PS50837">
    <property type="entry name" value="NACHT"/>
    <property type="match status" value="1"/>
</dbReference>
<evidence type="ECO:0000313" key="5">
    <source>
        <dbReference type="Proteomes" id="UP000236664"/>
    </source>
</evidence>
<comment type="caution">
    <text evidence="4">The sequence shown here is derived from an EMBL/GenBank/DDBJ whole genome shotgun (WGS) entry which is preliminary data.</text>
</comment>
<protein>
    <recommendedName>
        <fullName evidence="3">NACHT domain-containing protein</fullName>
    </recommendedName>
</protein>
<accession>A0A2K0W397</accession>
<dbReference type="AlphaFoldDB" id="A0A2K0W397"/>
<feature type="region of interest" description="Disordered" evidence="2">
    <location>
        <begin position="1"/>
        <end position="52"/>
    </location>
</feature>
<dbReference type="OrthoDB" id="538223at2759"/>
<dbReference type="InterPro" id="IPR007111">
    <property type="entry name" value="NACHT_NTPase"/>
</dbReference>